<protein>
    <recommendedName>
        <fullName evidence="1">DUF7595 domain-containing protein</fullName>
    </recommendedName>
</protein>
<gene>
    <name evidence="2" type="ORF">C2845_PM18G01410</name>
</gene>
<organism evidence="2 3">
    <name type="scientific">Panicum miliaceum</name>
    <name type="common">Proso millet</name>
    <name type="synonym">Broomcorn millet</name>
    <dbReference type="NCBI Taxonomy" id="4540"/>
    <lineage>
        <taxon>Eukaryota</taxon>
        <taxon>Viridiplantae</taxon>
        <taxon>Streptophyta</taxon>
        <taxon>Embryophyta</taxon>
        <taxon>Tracheophyta</taxon>
        <taxon>Spermatophyta</taxon>
        <taxon>Magnoliopsida</taxon>
        <taxon>Liliopsida</taxon>
        <taxon>Poales</taxon>
        <taxon>Poaceae</taxon>
        <taxon>PACMAD clade</taxon>
        <taxon>Panicoideae</taxon>
        <taxon>Panicodae</taxon>
        <taxon>Paniceae</taxon>
        <taxon>Panicinae</taxon>
        <taxon>Panicum</taxon>
        <taxon>Panicum sect. Panicum</taxon>
    </lineage>
</organism>
<comment type="caution">
    <text evidence="2">The sequence shown here is derived from an EMBL/GenBank/DDBJ whole genome shotgun (WGS) entry which is preliminary data.</text>
</comment>
<sequence>MTGDRTFLPNPWPEMAKRSPYDGFCYVLLTASDGIGCSFLLLPADFTMLMYPARSVRVRTVSPPGAAGGGEWTPVTSAATHRPSHCSSLHPYCSAVVIGGSVHWVMQGGVRDKFHILTYDVRTATAGSIELPMDRLPESYRVASDANMRLASSPEGRLIMLVRDRLKISVWEPSADGGWAQHAVIDAEATLRSLMPQLPEPSWQDNTIEFMRSGERSGVLLFYVEEDSEQRPIAIDLRHQRDALG</sequence>
<accession>A0A3L6PI72</accession>
<evidence type="ECO:0000313" key="3">
    <source>
        <dbReference type="Proteomes" id="UP000275267"/>
    </source>
</evidence>
<dbReference type="Proteomes" id="UP000275267">
    <property type="component" value="Unassembled WGS sequence"/>
</dbReference>
<proteinExistence type="predicted"/>
<reference evidence="3" key="1">
    <citation type="journal article" date="2019" name="Nat. Commun.">
        <title>The genome of broomcorn millet.</title>
        <authorList>
            <person name="Zou C."/>
            <person name="Miki D."/>
            <person name="Li D."/>
            <person name="Tang Q."/>
            <person name="Xiao L."/>
            <person name="Rajput S."/>
            <person name="Deng P."/>
            <person name="Jia W."/>
            <person name="Huang R."/>
            <person name="Zhang M."/>
            <person name="Sun Y."/>
            <person name="Hu J."/>
            <person name="Fu X."/>
            <person name="Schnable P.S."/>
            <person name="Li F."/>
            <person name="Zhang H."/>
            <person name="Feng B."/>
            <person name="Zhu X."/>
            <person name="Liu R."/>
            <person name="Schnable J.C."/>
            <person name="Zhu J.-K."/>
            <person name="Zhang H."/>
        </authorList>
    </citation>
    <scope>NUCLEOTIDE SEQUENCE [LARGE SCALE GENOMIC DNA]</scope>
</reference>
<dbReference type="InterPro" id="IPR056016">
    <property type="entry name" value="DUF7595"/>
</dbReference>
<dbReference type="EMBL" id="PQIB02000017">
    <property type="protein sequence ID" value="RLM58576.1"/>
    <property type="molecule type" value="Genomic_DNA"/>
</dbReference>
<dbReference type="PANTHER" id="PTHR35828:SF22">
    <property type="entry name" value="OS10G0103633 PROTEIN"/>
    <property type="match status" value="1"/>
</dbReference>
<keyword evidence="3" id="KW-1185">Reference proteome</keyword>
<dbReference type="OrthoDB" id="694444at2759"/>
<name>A0A3L6PI72_PANMI</name>
<evidence type="ECO:0000259" key="1">
    <source>
        <dbReference type="Pfam" id="PF24523"/>
    </source>
</evidence>
<dbReference type="Pfam" id="PF24523">
    <property type="entry name" value="DUF7595"/>
    <property type="match status" value="1"/>
</dbReference>
<feature type="domain" description="DUF7595" evidence="1">
    <location>
        <begin position="69"/>
        <end position="225"/>
    </location>
</feature>
<dbReference type="AlphaFoldDB" id="A0A3L6PI72"/>
<evidence type="ECO:0000313" key="2">
    <source>
        <dbReference type="EMBL" id="RLM58576.1"/>
    </source>
</evidence>
<dbReference type="PANTHER" id="PTHR35828">
    <property type="entry name" value="OS08G0203800 PROTEIN-RELATED"/>
    <property type="match status" value="1"/>
</dbReference>